<feature type="region of interest" description="Disordered" evidence="1">
    <location>
        <begin position="1"/>
        <end position="22"/>
    </location>
</feature>
<dbReference type="EMBL" id="SISF01000029">
    <property type="protein sequence ID" value="TBN12854.1"/>
    <property type="molecule type" value="Genomic_DNA"/>
</dbReference>
<name>A0ABY1Y9B8_9HYPH</name>
<accession>A0ABY1Y9B8</accession>
<keyword evidence="3" id="KW-1185">Reference proteome</keyword>
<feature type="non-terminal residue" evidence="2">
    <location>
        <position position="32"/>
    </location>
</feature>
<dbReference type="GO" id="GO:0016798">
    <property type="term" value="F:hydrolase activity, acting on glycosyl bonds"/>
    <property type="evidence" value="ECO:0007669"/>
    <property type="project" value="UniProtKB-KW"/>
</dbReference>
<proteinExistence type="predicted"/>
<reference evidence="2 3" key="1">
    <citation type="submission" date="2019-02" db="EMBL/GenBank/DDBJ databases">
        <title>Current taxonomic status of genus Agrobacterium and description of Agrobacterium cavarae sp. nov. isolated from maize roots.</title>
        <authorList>
            <person name="Flores-Felix J.D."/>
            <person name="Menendez E."/>
            <person name="Ramirez-Bahena M.H."/>
            <person name="Garcia-Fraile P."/>
            <person name="Velazquez E."/>
        </authorList>
    </citation>
    <scope>NUCLEOTIDE SEQUENCE [LARGE SCALE GENOMIC DNA]</scope>
    <source>
        <strain evidence="2 3">RZME10</strain>
    </source>
</reference>
<dbReference type="Proteomes" id="UP000294239">
    <property type="component" value="Unassembled WGS sequence"/>
</dbReference>
<comment type="caution">
    <text evidence="2">The sequence shown here is derived from an EMBL/GenBank/DDBJ whole genome shotgun (WGS) entry which is preliminary data.</text>
</comment>
<gene>
    <name evidence="2" type="ORF">EYC79_10295</name>
</gene>
<keyword evidence="2" id="KW-0378">Hydrolase</keyword>
<evidence type="ECO:0000256" key="1">
    <source>
        <dbReference type="SAM" id="MobiDB-lite"/>
    </source>
</evidence>
<protein>
    <submittedName>
        <fullName evidence="2">Glycosidase</fullName>
    </submittedName>
</protein>
<keyword evidence="2" id="KW-0326">Glycosidase</keyword>
<organism evidence="2 3">
    <name type="scientific">Agrobacterium cavarae</name>
    <dbReference type="NCBI Taxonomy" id="2528239"/>
    <lineage>
        <taxon>Bacteria</taxon>
        <taxon>Pseudomonadati</taxon>
        <taxon>Pseudomonadota</taxon>
        <taxon>Alphaproteobacteria</taxon>
        <taxon>Hyphomicrobiales</taxon>
        <taxon>Rhizobiaceae</taxon>
        <taxon>Rhizobium/Agrobacterium group</taxon>
        <taxon>Agrobacterium</taxon>
    </lineage>
</organism>
<evidence type="ECO:0000313" key="3">
    <source>
        <dbReference type="Proteomes" id="UP000294239"/>
    </source>
</evidence>
<evidence type="ECO:0000313" key="2">
    <source>
        <dbReference type="EMBL" id="TBN12854.1"/>
    </source>
</evidence>
<sequence>MTGKTVRAAHEHPQADGPAPFTTLVELTFQKK</sequence>